<comment type="subcellular location">
    <subcellularLocation>
        <location evidence="1">Membrane</location>
        <topology evidence="1">Multi-pass membrane protein</topology>
    </subcellularLocation>
</comment>
<organism evidence="6 7">
    <name type="scientific">Lysobacter brunescens</name>
    <dbReference type="NCBI Taxonomy" id="262323"/>
    <lineage>
        <taxon>Bacteria</taxon>
        <taxon>Pseudomonadati</taxon>
        <taxon>Pseudomonadota</taxon>
        <taxon>Gammaproteobacteria</taxon>
        <taxon>Lysobacterales</taxon>
        <taxon>Lysobacteraceae</taxon>
        <taxon>Lysobacter</taxon>
    </lineage>
</organism>
<evidence type="ECO:0000256" key="2">
    <source>
        <dbReference type="ARBA" id="ARBA00022692"/>
    </source>
</evidence>
<dbReference type="InterPro" id="IPR019109">
    <property type="entry name" value="MamF_MmsF"/>
</dbReference>
<evidence type="ECO:0000256" key="4">
    <source>
        <dbReference type="ARBA" id="ARBA00023136"/>
    </source>
</evidence>
<name>A0ABW2YD23_9GAMM</name>
<accession>A0ABW2YD23</accession>
<dbReference type="EMBL" id="JBHTIF010000002">
    <property type="protein sequence ID" value="MFD0726389.1"/>
    <property type="molecule type" value="Genomic_DNA"/>
</dbReference>
<feature type="transmembrane region" description="Helical" evidence="5">
    <location>
        <begin position="111"/>
        <end position="133"/>
    </location>
</feature>
<sequence length="150" mass="15520">MNDVLEAHAGMSGESDASARNWAAGAHLAAMGAAFLTSWSAGIAGAVAAFVVWLIVRDRHPFAAAHAKEALNFNLSMLLYALAACALAVVLVGATIFTLGIGAIVTVPAGLALLAAAGVIAVMWLLCSIIATVKAFNGEDYRYPLTFRLF</sequence>
<dbReference type="Proteomes" id="UP001597110">
    <property type="component" value="Unassembled WGS sequence"/>
</dbReference>
<keyword evidence="2 5" id="KW-0812">Transmembrane</keyword>
<evidence type="ECO:0000256" key="5">
    <source>
        <dbReference type="SAM" id="Phobius"/>
    </source>
</evidence>
<dbReference type="Pfam" id="PF09685">
    <property type="entry name" value="MamF_MmsF"/>
    <property type="match status" value="1"/>
</dbReference>
<keyword evidence="3 5" id="KW-1133">Transmembrane helix</keyword>
<protein>
    <submittedName>
        <fullName evidence="6">DUF4870 domain-containing protein</fullName>
    </submittedName>
</protein>
<keyword evidence="4 5" id="KW-0472">Membrane</keyword>
<feature type="transmembrane region" description="Helical" evidence="5">
    <location>
        <begin position="77"/>
        <end position="105"/>
    </location>
</feature>
<dbReference type="RefSeq" id="WP_386824251.1">
    <property type="nucleotide sequence ID" value="NZ_JBHTIF010000002.1"/>
</dbReference>
<comment type="caution">
    <text evidence="6">The sequence shown here is derived from an EMBL/GenBank/DDBJ whole genome shotgun (WGS) entry which is preliminary data.</text>
</comment>
<gene>
    <name evidence="6" type="ORF">ACFQ0E_12375</name>
</gene>
<reference evidence="7" key="1">
    <citation type="journal article" date="2019" name="Int. J. Syst. Evol. Microbiol.">
        <title>The Global Catalogue of Microorganisms (GCM) 10K type strain sequencing project: providing services to taxonomists for standard genome sequencing and annotation.</title>
        <authorList>
            <consortium name="The Broad Institute Genomics Platform"/>
            <consortium name="The Broad Institute Genome Sequencing Center for Infectious Disease"/>
            <person name="Wu L."/>
            <person name="Ma J."/>
        </authorList>
    </citation>
    <scope>NUCLEOTIDE SEQUENCE [LARGE SCALE GENOMIC DNA]</scope>
    <source>
        <strain evidence="7">CCUG 55585</strain>
    </source>
</reference>
<proteinExistence type="predicted"/>
<evidence type="ECO:0000256" key="1">
    <source>
        <dbReference type="ARBA" id="ARBA00004141"/>
    </source>
</evidence>
<evidence type="ECO:0000313" key="7">
    <source>
        <dbReference type="Proteomes" id="UP001597110"/>
    </source>
</evidence>
<evidence type="ECO:0000313" key="6">
    <source>
        <dbReference type="EMBL" id="MFD0726389.1"/>
    </source>
</evidence>
<keyword evidence="7" id="KW-1185">Reference proteome</keyword>
<feature type="transmembrane region" description="Helical" evidence="5">
    <location>
        <begin position="28"/>
        <end position="56"/>
    </location>
</feature>
<evidence type="ECO:0000256" key="3">
    <source>
        <dbReference type="ARBA" id="ARBA00022989"/>
    </source>
</evidence>